<evidence type="ECO:0000259" key="1">
    <source>
        <dbReference type="PROSITE" id="PS52015"/>
    </source>
</evidence>
<protein>
    <submittedName>
        <fullName evidence="2">TonB domain-containing protein</fullName>
    </submittedName>
</protein>
<dbReference type="AlphaFoldDB" id="A0A3M5NZD3"/>
<evidence type="ECO:0000313" key="2">
    <source>
        <dbReference type="EMBL" id="RMT77728.1"/>
    </source>
</evidence>
<dbReference type="Gene3D" id="3.30.1150.10">
    <property type="match status" value="1"/>
</dbReference>
<dbReference type="InterPro" id="IPR037682">
    <property type="entry name" value="TonB_C"/>
</dbReference>
<dbReference type="Proteomes" id="UP000273854">
    <property type="component" value="Unassembled WGS sequence"/>
</dbReference>
<organism evidence="2 3">
    <name type="scientific">Pseudomonas viridiflava</name>
    <name type="common">Phytomonas viridiflava</name>
    <dbReference type="NCBI Taxonomy" id="33069"/>
    <lineage>
        <taxon>Bacteria</taxon>
        <taxon>Pseudomonadati</taxon>
        <taxon>Pseudomonadota</taxon>
        <taxon>Gammaproteobacteria</taxon>
        <taxon>Pseudomonadales</taxon>
        <taxon>Pseudomonadaceae</taxon>
        <taxon>Pseudomonas</taxon>
    </lineage>
</organism>
<reference evidence="2 3" key="1">
    <citation type="submission" date="2018-08" db="EMBL/GenBank/DDBJ databases">
        <title>Recombination of ecologically and evolutionarily significant loci maintains genetic cohesion in the Pseudomonas syringae species complex.</title>
        <authorList>
            <person name="Dillon M."/>
            <person name="Thakur S."/>
            <person name="Almeida R.N.D."/>
            <person name="Weir B.S."/>
            <person name="Guttman D.S."/>
        </authorList>
    </citation>
    <scope>NUCLEOTIDE SEQUENCE [LARGE SCALE GENOMIC DNA]</scope>
    <source>
        <strain evidence="2 3">ICMP 19473</strain>
    </source>
</reference>
<name>A0A3M5NZD3_PSEVI</name>
<evidence type="ECO:0000313" key="3">
    <source>
        <dbReference type="Proteomes" id="UP000273854"/>
    </source>
</evidence>
<proteinExistence type="predicted"/>
<comment type="caution">
    <text evidence="2">The sequence shown here is derived from an EMBL/GenBank/DDBJ whole genome shotgun (WGS) entry which is preliminary data.</text>
</comment>
<gene>
    <name evidence="2" type="ORF">ALP40_00422</name>
</gene>
<dbReference type="GO" id="GO:0055085">
    <property type="term" value="P:transmembrane transport"/>
    <property type="evidence" value="ECO:0007669"/>
    <property type="project" value="InterPro"/>
</dbReference>
<dbReference type="Pfam" id="PF03544">
    <property type="entry name" value="TonB_C"/>
    <property type="match status" value="1"/>
</dbReference>
<feature type="domain" description="TonB C-terminal" evidence="1">
    <location>
        <begin position="22"/>
        <end position="118"/>
    </location>
</feature>
<dbReference type="EMBL" id="RBTP01000069">
    <property type="protein sequence ID" value="RMT77728.1"/>
    <property type="molecule type" value="Genomic_DNA"/>
</dbReference>
<sequence>MMKWIVVILVVSMALMALPIYAAEAFLVPMYTPQPAFPVELVKARYAGKVRAQLVIKSDGSVHEAKAIESGHPLMTSSVEQTLRQWRYKPWIGTVGAPPFTSITVPVIFGSHGYRRFNTEVSVGLGDIRCGYLNHEVQSVRQDSPDESLSKVDVFWYTGQVLFSGHVAHRHTEHERKALLEQLSDSIPMIVSHCEHNPDHRYGDYLPASIKAVLVGTAESGFTVGLTQEAR</sequence>
<accession>A0A3M5NZD3</accession>
<dbReference type="PROSITE" id="PS52015">
    <property type="entry name" value="TONB_CTD"/>
    <property type="match status" value="1"/>
</dbReference>
<dbReference type="SUPFAM" id="SSF74653">
    <property type="entry name" value="TolA/TonB C-terminal domain"/>
    <property type="match status" value="1"/>
</dbReference>